<evidence type="ECO:0000256" key="4">
    <source>
        <dbReference type="ARBA" id="ARBA00022605"/>
    </source>
</evidence>
<dbReference type="PANTHER" id="PTHR42945:SF1">
    <property type="entry name" value="HISTIDINE BIOSYNTHESIS BIFUNCTIONAL PROTEIN HIS7"/>
    <property type="match status" value="1"/>
</dbReference>
<dbReference type="EMBL" id="JBHSAV010000053">
    <property type="protein sequence ID" value="MFC3977232.1"/>
    <property type="molecule type" value="Genomic_DNA"/>
</dbReference>
<proteinExistence type="predicted"/>
<dbReference type="InterPro" id="IPR002496">
    <property type="entry name" value="PRib_AMP_CycHydrolase_dom"/>
</dbReference>
<sequence length="131" mass="14702">MDENLEEINQLTPCFSKRGGLLPVAVQEFGSGQILMMASVDKLALEFTLKNKIAAFYSTSRKKLWVKGESSGNRLLVKKVLIDCDQDALVYQVTLEKGGVCHTLNKQGNNRKACFYRSVNVENQTLEFLEP</sequence>
<keyword evidence="5" id="KW-0378">Hydrolase</keyword>
<evidence type="ECO:0000256" key="1">
    <source>
        <dbReference type="ARBA" id="ARBA00000024"/>
    </source>
</evidence>
<dbReference type="RefSeq" id="WP_376856808.1">
    <property type="nucleotide sequence ID" value="NZ_JBHSAV010000053.1"/>
</dbReference>
<keyword evidence="6" id="KW-0368">Histidine biosynthesis</keyword>
<gene>
    <name evidence="8" type="ORF">ACFOUP_12665</name>
</gene>
<dbReference type="SUPFAM" id="SSF141734">
    <property type="entry name" value="HisI-like"/>
    <property type="match status" value="1"/>
</dbReference>
<evidence type="ECO:0000256" key="2">
    <source>
        <dbReference type="ARBA" id="ARBA00005169"/>
    </source>
</evidence>
<comment type="catalytic activity">
    <reaction evidence="1">
        <text>1-(5-phospho-beta-D-ribosyl)-5'-AMP + H2O = 1-(5-phospho-beta-D-ribosyl)-5-[(5-phospho-beta-D-ribosylamino)methylideneamino]imidazole-4-carboxamide</text>
        <dbReference type="Rhea" id="RHEA:20049"/>
        <dbReference type="ChEBI" id="CHEBI:15377"/>
        <dbReference type="ChEBI" id="CHEBI:58435"/>
        <dbReference type="ChEBI" id="CHEBI:59457"/>
        <dbReference type="EC" id="3.5.4.19"/>
    </reaction>
</comment>
<keyword evidence="4" id="KW-0028">Amino-acid biosynthesis</keyword>
<comment type="pathway">
    <text evidence="2">Amino-acid biosynthesis; L-histidine biosynthesis; L-histidine from 5-phospho-alpha-D-ribose 1-diphosphate: step 3/9.</text>
</comment>
<comment type="caution">
    <text evidence="8">The sequence shown here is derived from an EMBL/GenBank/DDBJ whole genome shotgun (WGS) entry which is preliminary data.</text>
</comment>
<dbReference type="PANTHER" id="PTHR42945">
    <property type="entry name" value="HISTIDINE BIOSYNTHESIS BIFUNCTIONAL PROTEIN"/>
    <property type="match status" value="1"/>
</dbReference>
<dbReference type="InterPro" id="IPR038019">
    <property type="entry name" value="PRib_AMP_CycHydrolase_sf"/>
</dbReference>
<name>A0ABV8ELQ1_9BACT</name>
<accession>A0ABV8ELQ1</accession>
<evidence type="ECO:0000256" key="3">
    <source>
        <dbReference type="ARBA" id="ARBA00012721"/>
    </source>
</evidence>
<evidence type="ECO:0000256" key="6">
    <source>
        <dbReference type="ARBA" id="ARBA00023102"/>
    </source>
</evidence>
<dbReference type="Gene3D" id="3.10.20.810">
    <property type="entry name" value="Phosphoribosyl-AMP cyclohydrolase"/>
    <property type="match status" value="1"/>
</dbReference>
<evidence type="ECO:0000256" key="5">
    <source>
        <dbReference type="ARBA" id="ARBA00022801"/>
    </source>
</evidence>
<dbReference type="Pfam" id="PF01502">
    <property type="entry name" value="PRA-CH"/>
    <property type="match status" value="1"/>
</dbReference>
<protein>
    <recommendedName>
        <fullName evidence="3">phosphoribosyl-AMP cyclohydrolase</fullName>
        <ecNumber evidence="3">3.5.4.19</ecNumber>
    </recommendedName>
</protein>
<feature type="domain" description="Phosphoribosyl-AMP cyclohydrolase" evidence="7">
    <location>
        <begin position="36"/>
        <end position="116"/>
    </location>
</feature>
<dbReference type="Proteomes" id="UP001595766">
    <property type="component" value="Unassembled WGS sequence"/>
</dbReference>
<reference evidence="9" key="1">
    <citation type="journal article" date="2019" name="Int. J. Syst. Evol. Microbiol.">
        <title>The Global Catalogue of Microorganisms (GCM) 10K type strain sequencing project: providing services to taxonomists for standard genome sequencing and annotation.</title>
        <authorList>
            <consortium name="The Broad Institute Genomics Platform"/>
            <consortium name="The Broad Institute Genome Sequencing Center for Infectious Disease"/>
            <person name="Wu L."/>
            <person name="Ma J."/>
        </authorList>
    </citation>
    <scope>NUCLEOTIDE SEQUENCE [LARGE SCALE GENOMIC DNA]</scope>
    <source>
        <strain evidence="9">CECT 8551</strain>
    </source>
</reference>
<dbReference type="EC" id="3.5.4.19" evidence="3"/>
<evidence type="ECO:0000313" key="8">
    <source>
        <dbReference type="EMBL" id="MFC3977232.1"/>
    </source>
</evidence>
<organism evidence="8 9">
    <name type="scientific">Belliella kenyensis</name>
    <dbReference type="NCBI Taxonomy" id="1472724"/>
    <lineage>
        <taxon>Bacteria</taxon>
        <taxon>Pseudomonadati</taxon>
        <taxon>Bacteroidota</taxon>
        <taxon>Cytophagia</taxon>
        <taxon>Cytophagales</taxon>
        <taxon>Cyclobacteriaceae</taxon>
        <taxon>Belliella</taxon>
    </lineage>
</organism>
<keyword evidence="9" id="KW-1185">Reference proteome</keyword>
<evidence type="ECO:0000313" key="9">
    <source>
        <dbReference type="Proteomes" id="UP001595766"/>
    </source>
</evidence>
<evidence type="ECO:0000259" key="7">
    <source>
        <dbReference type="Pfam" id="PF01502"/>
    </source>
</evidence>